<organism evidence="1 2">
    <name type="scientific">Paludibacter jiangxiensis</name>
    <dbReference type="NCBI Taxonomy" id="681398"/>
    <lineage>
        <taxon>Bacteria</taxon>
        <taxon>Pseudomonadati</taxon>
        <taxon>Bacteroidota</taxon>
        <taxon>Bacteroidia</taxon>
        <taxon>Bacteroidales</taxon>
        <taxon>Paludibacteraceae</taxon>
        <taxon>Paludibacter</taxon>
    </lineage>
</organism>
<gene>
    <name evidence="1" type="ORF">PJIAN_3394</name>
</gene>
<protein>
    <submittedName>
        <fullName evidence="1">Uncharacterized protein</fullName>
    </submittedName>
</protein>
<evidence type="ECO:0000313" key="2">
    <source>
        <dbReference type="Proteomes" id="UP000076586"/>
    </source>
</evidence>
<name>A0A170ZWI7_9BACT</name>
<comment type="caution">
    <text evidence="1">The sequence shown here is derived from an EMBL/GenBank/DDBJ whole genome shotgun (WGS) entry which is preliminary data.</text>
</comment>
<reference evidence="2" key="2">
    <citation type="journal article" date="2017" name="Genome Announc.">
        <title>Draft genome sequence of Paludibacter jiangxiensis NM7(T), a propionate-producing fermentative bacterium.</title>
        <authorList>
            <person name="Qiu Y.-L."/>
            <person name="Tourlousse D.M."/>
            <person name="Matsuura N."/>
            <person name="Ohashi A."/>
            <person name="Sekiguchi Y."/>
        </authorList>
    </citation>
    <scope>NUCLEOTIDE SEQUENCE [LARGE SCALE GENOMIC DNA]</scope>
    <source>
        <strain evidence="2">NM7</strain>
    </source>
</reference>
<dbReference type="Proteomes" id="UP000076586">
    <property type="component" value="Unassembled WGS sequence"/>
</dbReference>
<evidence type="ECO:0000313" key="1">
    <source>
        <dbReference type="EMBL" id="GAT63082.1"/>
    </source>
</evidence>
<dbReference type="AlphaFoldDB" id="A0A170ZWI7"/>
<dbReference type="RefSeq" id="WP_153802526.1">
    <property type="nucleotide sequence ID" value="NZ_BDCR01000003.1"/>
</dbReference>
<accession>A0A170ZWI7</accession>
<keyword evidence="2" id="KW-1185">Reference proteome</keyword>
<proteinExistence type="predicted"/>
<dbReference type="EMBL" id="BDCR01000003">
    <property type="protein sequence ID" value="GAT63082.1"/>
    <property type="molecule type" value="Genomic_DNA"/>
</dbReference>
<reference evidence="2" key="1">
    <citation type="submission" date="2016-04" db="EMBL/GenBank/DDBJ databases">
        <title>Draft genome sequence of Paludibacter jiangxiensis strain NM7.</title>
        <authorList>
            <person name="Qiu Y."/>
            <person name="Matsuura N."/>
            <person name="Ohashi A."/>
            <person name="Tourlousse M.D."/>
            <person name="Sekiguchi Y."/>
        </authorList>
    </citation>
    <scope>NUCLEOTIDE SEQUENCE [LARGE SCALE GENOMIC DNA]</scope>
    <source>
        <strain evidence="2">NM7</strain>
    </source>
</reference>
<sequence>MSKTICKTTDKAKLEEKQAEENYQCKRCGEKASKEKYVCKPEKIADK</sequence>